<name>A0AAU8LSK2_9BACT</name>
<dbReference type="AlphaFoldDB" id="A0AAU8LSK2"/>
<reference evidence="2" key="2">
    <citation type="submission" date="2024-06" db="EMBL/GenBank/DDBJ databases">
        <authorList>
            <person name="Plum-Jensen L.E."/>
            <person name="Schramm A."/>
            <person name="Marshall I.P.G."/>
        </authorList>
    </citation>
    <scope>NUCLEOTIDE SEQUENCE</scope>
    <source>
        <strain evidence="2">Rat1</strain>
    </source>
</reference>
<feature type="region of interest" description="Disordered" evidence="1">
    <location>
        <begin position="204"/>
        <end position="230"/>
    </location>
</feature>
<dbReference type="EMBL" id="CP159373">
    <property type="protein sequence ID" value="XCN72128.1"/>
    <property type="molecule type" value="Genomic_DNA"/>
</dbReference>
<dbReference type="KEGG" id="eaj:Q3M24_17710"/>
<feature type="compositionally biased region" description="Basic and acidic residues" evidence="1">
    <location>
        <begin position="218"/>
        <end position="227"/>
    </location>
</feature>
<protein>
    <submittedName>
        <fullName evidence="2">Uncharacterized protein</fullName>
    </submittedName>
</protein>
<evidence type="ECO:0000256" key="1">
    <source>
        <dbReference type="SAM" id="MobiDB-lite"/>
    </source>
</evidence>
<feature type="region of interest" description="Disordered" evidence="1">
    <location>
        <begin position="1"/>
        <end position="29"/>
    </location>
</feature>
<gene>
    <name evidence="2" type="ORF">Q3M24_17710</name>
</gene>
<dbReference type="SUPFAM" id="SSF48371">
    <property type="entry name" value="ARM repeat"/>
    <property type="match status" value="1"/>
</dbReference>
<organism evidence="2">
    <name type="scientific">Candidatus Electrothrix aestuarii</name>
    <dbReference type="NCBI Taxonomy" id="3062594"/>
    <lineage>
        <taxon>Bacteria</taxon>
        <taxon>Pseudomonadati</taxon>
        <taxon>Thermodesulfobacteriota</taxon>
        <taxon>Desulfobulbia</taxon>
        <taxon>Desulfobulbales</taxon>
        <taxon>Desulfobulbaceae</taxon>
        <taxon>Candidatus Electrothrix</taxon>
    </lineage>
</organism>
<dbReference type="InterPro" id="IPR016024">
    <property type="entry name" value="ARM-type_fold"/>
</dbReference>
<evidence type="ECO:0000313" key="2">
    <source>
        <dbReference type="EMBL" id="XCN72128.1"/>
    </source>
</evidence>
<accession>A0AAU8LSK2</accession>
<reference evidence="2" key="1">
    <citation type="journal article" date="2024" name="Syst. Appl. Microbiol.">
        <title>First single-strain enrichments of Electrothrix cable bacteria, description of E. aestuarii sp. nov. and E. rattekaaiensis sp. nov., and proposal of a cable bacteria taxonomy following the rules of the SeqCode.</title>
        <authorList>
            <person name="Plum-Jensen L.E."/>
            <person name="Schramm A."/>
            <person name="Marshall I.P.G."/>
        </authorList>
    </citation>
    <scope>NUCLEOTIDE SEQUENCE</scope>
    <source>
        <strain evidence="2">Rat1</strain>
    </source>
</reference>
<sequence length="588" mass="69612">MNSNHSETDVDPGKEKAVTDNDESGETREEYFIPPREICESCLKESFFGMQKQELISIAKSRIPEVGNAIEKHHTLSEIFTDILDYYQVNNNFDRFWEIIKEKRENQWKKFHTEWEKSVEEQEKLVKSTERKDNISYRRQTIDIEKQQFSQTDSASIVDWFFSLDSSAMQSMVITAALFQGVERNTFNELTQDINKLFFPHEQDVQKNEPSLDENEKDSEKKEEKEAPPPILKNEFEHFHMARLKLIADKRNSDYGLADIEVVIFEYSNYQTEILKLIRNNLYSKQTALFEFIGSLVDDDSSEKRLFAINAVIALSETHLFQDLLDRIIRIWARTKNYYTHQAAALALSEILLQGRLEKEILALLNSWLKTGTSMFLNITSMFTYYLIADKYPDQALQAVAHVSEKEDIIFTLKSHDIVFKVYQNDRSTFISNLYNWIKDDRKLLRYQAGIYFFRYIDLADAVTDQASREKTVAIIFNLWEKPNMPMHPEVQGETTSKVESWAKEALVVWENDDFEAFESYRKFFHDLYQNYEEECQQNKTCRVNRLEYHLQRWEKRRIWELKRAEKRGISNNKQSSFDMLRPESVQL</sequence>
<proteinExistence type="predicted"/>